<protein>
    <submittedName>
        <fullName evidence="1">Putative GerE-family regulatory protein</fullName>
    </submittedName>
</protein>
<geneLocation type="plasmid" evidence="1">
    <name>unnamed</name>
</geneLocation>
<sequence length="115" mass="12326">MASALTAFPEDGDFGRIWYDRLCIEFNSDGGLSPAELRVIRLLLRGYNSGQIAASVFAASKPFQPRKARLSGASASGMMPLCCRPDTAGMVTLYTDLNRVHSLEEDGPICGPEAG</sequence>
<name>A0A1S6KRA4_SALEN</name>
<proteinExistence type="predicted"/>
<organism evidence="1">
    <name type="scientific">Salmonella enteritidis</name>
    <dbReference type="NCBI Taxonomy" id="149539"/>
    <lineage>
        <taxon>Bacteria</taxon>
        <taxon>Pseudomonadati</taxon>
        <taxon>Pseudomonadota</taxon>
        <taxon>Gammaproteobacteria</taxon>
        <taxon>Enterobacterales</taxon>
        <taxon>Enterobacteriaceae</taxon>
        <taxon>Salmonella</taxon>
    </lineage>
</organism>
<evidence type="ECO:0000313" key="1">
    <source>
        <dbReference type="EMBL" id="AQT23910.1"/>
    </source>
</evidence>
<dbReference type="EMBL" id="KY401053">
    <property type="protein sequence ID" value="AQT23910.1"/>
    <property type="molecule type" value="Genomic_DNA"/>
</dbReference>
<dbReference type="AlphaFoldDB" id="A0A1S6KRA4"/>
<accession>A0A1S6KRA4</accession>
<keyword evidence="1" id="KW-0614">Plasmid</keyword>
<reference evidence="1" key="1">
    <citation type="submission" date="2016-12" db="EMBL/GenBank/DDBJ databases">
        <title>Fusion of virulence plasmid pSEN and IncHI2 resistance plasmid in Salmonella enteritidis.</title>
        <authorList>
            <person name="Wong M.H."/>
            <person name="Chen S."/>
        </authorList>
    </citation>
    <scope>NUCLEOTIDE SEQUENCE</scope>
    <source>
        <strain evidence="1">SE380</strain>
        <plasmid evidence="1">unnamed</plasmid>
    </source>
</reference>